<sequence length="458" mass="49598">MSVPQISTGSLRLRFLLAVMLWVVLGVAGIWFTANRVFEKHIEEMYHEELEVHVRELARLAELDAEGHPQLMRPLSDPRYEVPLSGFYWQVSVPGQPTLRSDSMTRGQLDESVAHSPGIAHAVEAGPTGPAITYGLLEHGPAGERMHIVIATDQSELDEDIASFTGELAVWLAVLAALLLATGLAIISFGLSPLNRLGQAIARLRSAQADRLEGRYPSEIAPLVTDLNEYIRQNSEIVARSRVQAGNLAHSLRTPLAILTDEAERFMQDSQSAPSGRVLLDQLEKMRQQIDYQLARVRSAAGARGPGSRAMLPEVAVPVVNAMRRLHPGMTFELAAPESPIVVAADPVNLAELLSILLDNAGKWARETVRLDIRLTDENEVVIEISDDGPGMSDEQIATACEIGTRFDRSTPGSGLGLAMARDICNDIGAELVLKSGPQGLIVRAELPAAEKSAHPAG</sequence>
<keyword evidence="9" id="KW-0902">Two-component regulatory system</keyword>
<dbReference type="InterPro" id="IPR036890">
    <property type="entry name" value="HATPase_C_sf"/>
</dbReference>
<feature type="transmembrane region" description="Helical" evidence="11">
    <location>
        <begin position="168"/>
        <end position="191"/>
    </location>
</feature>
<dbReference type="InterPro" id="IPR050428">
    <property type="entry name" value="TCS_sensor_his_kinase"/>
</dbReference>
<evidence type="ECO:0000256" key="11">
    <source>
        <dbReference type="SAM" id="Phobius"/>
    </source>
</evidence>
<keyword evidence="5" id="KW-0808">Transferase</keyword>
<dbReference type="InterPro" id="IPR003660">
    <property type="entry name" value="HAMP_dom"/>
</dbReference>
<evidence type="ECO:0000256" key="6">
    <source>
        <dbReference type="ARBA" id="ARBA00022692"/>
    </source>
</evidence>
<dbReference type="PROSITE" id="PS50109">
    <property type="entry name" value="HIS_KIN"/>
    <property type="match status" value="1"/>
</dbReference>
<organism evidence="14 15">
    <name type="scientific">Aurantiacibacter flavus</name>
    <dbReference type="NCBI Taxonomy" id="3145232"/>
    <lineage>
        <taxon>Bacteria</taxon>
        <taxon>Pseudomonadati</taxon>
        <taxon>Pseudomonadota</taxon>
        <taxon>Alphaproteobacteria</taxon>
        <taxon>Sphingomonadales</taxon>
        <taxon>Erythrobacteraceae</taxon>
        <taxon>Aurantiacibacter</taxon>
    </lineage>
</organism>
<keyword evidence="10 11" id="KW-0472">Membrane</keyword>
<evidence type="ECO:0000256" key="1">
    <source>
        <dbReference type="ARBA" id="ARBA00000085"/>
    </source>
</evidence>
<dbReference type="RefSeq" id="WP_346783613.1">
    <property type="nucleotide sequence ID" value="NZ_JBDLBR010000001.1"/>
</dbReference>
<dbReference type="GO" id="GO:0016301">
    <property type="term" value="F:kinase activity"/>
    <property type="evidence" value="ECO:0007669"/>
    <property type="project" value="UniProtKB-KW"/>
</dbReference>
<evidence type="ECO:0000256" key="2">
    <source>
        <dbReference type="ARBA" id="ARBA00004370"/>
    </source>
</evidence>
<gene>
    <name evidence="14" type="ORF">ABDJ38_03115</name>
</gene>
<dbReference type="Proteomes" id="UP001484535">
    <property type="component" value="Unassembled WGS sequence"/>
</dbReference>
<evidence type="ECO:0000256" key="10">
    <source>
        <dbReference type="ARBA" id="ARBA00023136"/>
    </source>
</evidence>
<dbReference type="PRINTS" id="PR00344">
    <property type="entry name" value="BCTRLSENSOR"/>
</dbReference>
<dbReference type="EMBL" id="JBDLBR010000001">
    <property type="protein sequence ID" value="MEN7536162.1"/>
    <property type="molecule type" value="Genomic_DNA"/>
</dbReference>
<keyword evidence="6 11" id="KW-0812">Transmembrane</keyword>
<dbReference type="Gene3D" id="3.30.565.10">
    <property type="entry name" value="Histidine kinase-like ATPase, C-terminal domain"/>
    <property type="match status" value="1"/>
</dbReference>
<evidence type="ECO:0000313" key="14">
    <source>
        <dbReference type="EMBL" id="MEN7536162.1"/>
    </source>
</evidence>
<dbReference type="PANTHER" id="PTHR45436:SF5">
    <property type="entry name" value="SENSOR HISTIDINE KINASE TRCS"/>
    <property type="match status" value="1"/>
</dbReference>
<dbReference type="PANTHER" id="PTHR45436">
    <property type="entry name" value="SENSOR HISTIDINE KINASE YKOH"/>
    <property type="match status" value="1"/>
</dbReference>
<proteinExistence type="predicted"/>
<comment type="caution">
    <text evidence="14">The sequence shown here is derived from an EMBL/GenBank/DDBJ whole genome shotgun (WGS) entry which is preliminary data.</text>
</comment>
<feature type="domain" description="HAMP" evidence="13">
    <location>
        <begin position="188"/>
        <end position="239"/>
    </location>
</feature>
<dbReference type="PROSITE" id="PS50885">
    <property type="entry name" value="HAMP"/>
    <property type="match status" value="1"/>
</dbReference>
<evidence type="ECO:0000256" key="4">
    <source>
        <dbReference type="ARBA" id="ARBA00022553"/>
    </source>
</evidence>
<dbReference type="SUPFAM" id="SSF47384">
    <property type="entry name" value="Homodimeric domain of signal transducing histidine kinase"/>
    <property type="match status" value="1"/>
</dbReference>
<keyword evidence="15" id="KW-1185">Reference proteome</keyword>
<evidence type="ECO:0000256" key="8">
    <source>
        <dbReference type="ARBA" id="ARBA00022989"/>
    </source>
</evidence>
<comment type="catalytic activity">
    <reaction evidence="1">
        <text>ATP + protein L-histidine = ADP + protein N-phospho-L-histidine.</text>
        <dbReference type="EC" id="2.7.13.3"/>
    </reaction>
</comment>
<reference evidence="14 15" key="1">
    <citation type="submission" date="2024-05" db="EMBL/GenBank/DDBJ databases">
        <authorList>
            <person name="Park S."/>
        </authorList>
    </citation>
    <scope>NUCLEOTIDE SEQUENCE [LARGE SCALE GENOMIC DNA]</scope>
    <source>
        <strain evidence="14 15">DGU5</strain>
    </source>
</reference>
<evidence type="ECO:0000259" key="13">
    <source>
        <dbReference type="PROSITE" id="PS50885"/>
    </source>
</evidence>
<name>A0ABV0CU16_9SPHN</name>
<dbReference type="InterPro" id="IPR003594">
    <property type="entry name" value="HATPase_dom"/>
</dbReference>
<comment type="subcellular location">
    <subcellularLocation>
        <location evidence="2">Membrane</location>
    </subcellularLocation>
</comment>
<evidence type="ECO:0000256" key="7">
    <source>
        <dbReference type="ARBA" id="ARBA00022777"/>
    </source>
</evidence>
<evidence type="ECO:0000256" key="9">
    <source>
        <dbReference type="ARBA" id="ARBA00023012"/>
    </source>
</evidence>
<keyword evidence="8 11" id="KW-1133">Transmembrane helix</keyword>
<accession>A0ABV0CU16</accession>
<dbReference type="EC" id="2.7.13.3" evidence="3"/>
<evidence type="ECO:0000259" key="12">
    <source>
        <dbReference type="PROSITE" id="PS50109"/>
    </source>
</evidence>
<feature type="domain" description="Histidine kinase" evidence="12">
    <location>
        <begin position="247"/>
        <end position="451"/>
    </location>
</feature>
<dbReference type="InterPro" id="IPR004358">
    <property type="entry name" value="Sig_transdc_His_kin-like_C"/>
</dbReference>
<dbReference type="SUPFAM" id="SSF55874">
    <property type="entry name" value="ATPase domain of HSP90 chaperone/DNA topoisomerase II/histidine kinase"/>
    <property type="match status" value="1"/>
</dbReference>
<dbReference type="InterPro" id="IPR005467">
    <property type="entry name" value="His_kinase_dom"/>
</dbReference>
<evidence type="ECO:0000313" key="15">
    <source>
        <dbReference type="Proteomes" id="UP001484535"/>
    </source>
</evidence>
<dbReference type="SMART" id="SM00387">
    <property type="entry name" value="HATPase_c"/>
    <property type="match status" value="1"/>
</dbReference>
<feature type="transmembrane region" description="Helical" evidence="11">
    <location>
        <begin position="15"/>
        <end position="34"/>
    </location>
</feature>
<protein>
    <recommendedName>
        <fullName evidence="3">histidine kinase</fullName>
        <ecNumber evidence="3">2.7.13.3</ecNumber>
    </recommendedName>
</protein>
<dbReference type="Gene3D" id="1.10.287.130">
    <property type="match status" value="1"/>
</dbReference>
<keyword evidence="7 14" id="KW-0418">Kinase</keyword>
<dbReference type="Pfam" id="PF02518">
    <property type="entry name" value="HATPase_c"/>
    <property type="match status" value="1"/>
</dbReference>
<evidence type="ECO:0000256" key="3">
    <source>
        <dbReference type="ARBA" id="ARBA00012438"/>
    </source>
</evidence>
<keyword evidence="4" id="KW-0597">Phosphoprotein</keyword>
<dbReference type="InterPro" id="IPR036097">
    <property type="entry name" value="HisK_dim/P_sf"/>
</dbReference>
<evidence type="ECO:0000256" key="5">
    <source>
        <dbReference type="ARBA" id="ARBA00022679"/>
    </source>
</evidence>